<dbReference type="PANTHER" id="PTHR36851">
    <property type="entry name" value="UNNAMED PRODUCT"/>
    <property type="match status" value="1"/>
</dbReference>
<dbReference type="Gene3D" id="3.90.550.10">
    <property type="entry name" value="Spore Coat Polysaccharide Biosynthesis Protein SpsA, Chain A"/>
    <property type="match status" value="1"/>
</dbReference>
<keyword evidence="1" id="KW-1133">Transmembrane helix</keyword>
<dbReference type="InterPro" id="IPR029044">
    <property type="entry name" value="Nucleotide-diphossugar_trans"/>
</dbReference>
<keyword evidence="3" id="KW-1185">Reference proteome</keyword>
<keyword evidence="1" id="KW-0472">Membrane</keyword>
<dbReference type="PANTHER" id="PTHR36851:SF1">
    <property type="entry name" value="GLYCO_TRANS_2-LIKE DOMAIN-CONTAINING PROTEIN"/>
    <property type="match status" value="1"/>
</dbReference>
<evidence type="ECO:0000256" key="1">
    <source>
        <dbReference type="SAM" id="Phobius"/>
    </source>
</evidence>
<reference evidence="2" key="1">
    <citation type="journal article" date="2023" name="PhytoFront">
        <title>Draft Genome Resources of Seven Strains of Tilletia horrida, Causal Agent of Kernel Smut of Rice.</title>
        <authorList>
            <person name="Khanal S."/>
            <person name="Antony Babu S."/>
            <person name="Zhou X.G."/>
        </authorList>
    </citation>
    <scope>NUCLEOTIDE SEQUENCE</scope>
    <source>
        <strain evidence="2">TX3</strain>
    </source>
</reference>
<dbReference type="SUPFAM" id="SSF53448">
    <property type="entry name" value="Nucleotide-diphospho-sugar transferases"/>
    <property type="match status" value="1"/>
</dbReference>
<comment type="caution">
    <text evidence="2">The sequence shown here is derived from an EMBL/GenBank/DDBJ whole genome shotgun (WGS) entry which is preliminary data.</text>
</comment>
<name>A0AAN6JKX4_9BASI</name>
<keyword evidence="1" id="KW-0812">Transmembrane</keyword>
<gene>
    <name evidence="2" type="ORF">OC842_002667</name>
</gene>
<dbReference type="EMBL" id="JAPDMQ010000118">
    <property type="protein sequence ID" value="KAK0534327.1"/>
    <property type="molecule type" value="Genomic_DNA"/>
</dbReference>
<protein>
    <recommendedName>
        <fullName evidence="4">Glycosyltransferase 2-like domain-containing protein</fullName>
    </recommendedName>
</protein>
<proteinExistence type="predicted"/>
<organism evidence="2 3">
    <name type="scientific">Tilletia horrida</name>
    <dbReference type="NCBI Taxonomy" id="155126"/>
    <lineage>
        <taxon>Eukaryota</taxon>
        <taxon>Fungi</taxon>
        <taxon>Dikarya</taxon>
        <taxon>Basidiomycota</taxon>
        <taxon>Ustilaginomycotina</taxon>
        <taxon>Exobasidiomycetes</taxon>
        <taxon>Tilletiales</taxon>
        <taxon>Tilletiaceae</taxon>
        <taxon>Tilletia</taxon>
    </lineage>
</organism>
<dbReference type="AlphaFoldDB" id="A0AAN6JKX4"/>
<evidence type="ECO:0000313" key="2">
    <source>
        <dbReference type="EMBL" id="KAK0534327.1"/>
    </source>
</evidence>
<feature type="transmembrane region" description="Helical" evidence="1">
    <location>
        <begin position="25"/>
        <end position="58"/>
    </location>
</feature>
<evidence type="ECO:0008006" key="4">
    <source>
        <dbReference type="Google" id="ProtNLM"/>
    </source>
</evidence>
<accession>A0AAN6JKX4</accession>
<evidence type="ECO:0000313" key="3">
    <source>
        <dbReference type="Proteomes" id="UP001176521"/>
    </source>
</evidence>
<sequence>MGATFQRVASGVSISLAFLLQRTPILSHLFLVLLGIFGPVYCPMITSVSLVLIHVVFIACQTRSFWGMIAAYRGVLRHSRTDWPDHYQRERNRIFQRDGECMDVLDYRHVQHCIILPAYKEDLSTLRETLDVLASHPLAQTSYRVCLGFEEREVGAVAKAEALIEHYQTTRRAFVDMAFSLHPANIVGESAGKASNVNWAARFMATRIPESEHAYTIIDVLDADTLFAADFFLSSAVKFALAPASRRAVMMFVPPTIFDRNCAEAPVFTRAADIFWCCAGLGGIYPSSWVKIPTSAYGVSLDLVKYCNFWDCGPEAIGEDMHFYVKAMFETKGNVYAETIYSPASQCNVVGGEGNGPVSSYLNDMRARWSQACRHLWGSLDFGYCWHRLLTGSFGQSVKQTSYMALTTTEDEDELDDTPFCDKAALPMKQISIFAEDAHVQLASPTSSIGTDATAVDEVSVLNLQSGKAKEYEEYHDGIVVPTPRRAEEDEALMLTAQSEIVSDESFRIRVMPIASVMARLYEAHCMLAHVTILMTILRVYPHVVHRNGKMSFTDPWVRHCNLSTCATAFFSTPFASSADVPSDLAPGLQPAWMMPDIIICAMRLAQVLSIGGIAATVGMCAAHDFYHRAGAYTRWQESNTIFSRWQQGSIRTPDGKPPARYLGMEPLQRFQRKWPRALLDFVAVPSALLYGVFPMIYAQTRHLWTVKLTYVVSAKGKGVIVAPQTADAVAAVNADACVRQSMDATRSRPSEDVVAFRHAGARQRTSGIDMEM</sequence>
<dbReference type="Proteomes" id="UP001176521">
    <property type="component" value="Unassembled WGS sequence"/>
</dbReference>